<dbReference type="GO" id="GO:0005737">
    <property type="term" value="C:cytoplasm"/>
    <property type="evidence" value="ECO:0007669"/>
    <property type="project" value="UniProtKB-SubCell"/>
</dbReference>
<feature type="binding site" evidence="9">
    <location>
        <begin position="131"/>
        <end position="133"/>
    </location>
    <ligand>
        <name>ATP</name>
        <dbReference type="ChEBI" id="CHEBI:30616"/>
    </ligand>
</feature>
<comment type="catalytic activity">
    <reaction evidence="9">
        <text>ATP + H2O = ADP + phosphate + H(+)</text>
        <dbReference type="Rhea" id="RHEA:13065"/>
        <dbReference type="ChEBI" id="CHEBI:15377"/>
        <dbReference type="ChEBI" id="CHEBI:15378"/>
        <dbReference type="ChEBI" id="CHEBI:30616"/>
        <dbReference type="ChEBI" id="CHEBI:43474"/>
        <dbReference type="ChEBI" id="CHEBI:456216"/>
    </reaction>
</comment>
<feature type="binding site" evidence="9">
    <location>
        <position position="70"/>
    </location>
    <ligand>
        <name>ATP</name>
        <dbReference type="ChEBI" id="CHEBI:30616"/>
    </ligand>
</feature>
<evidence type="ECO:0000313" key="12">
    <source>
        <dbReference type="Proteomes" id="UP000325141"/>
    </source>
</evidence>
<evidence type="ECO:0000256" key="2">
    <source>
        <dbReference type="ARBA" id="ARBA00022741"/>
    </source>
</evidence>
<feature type="binding site" evidence="9">
    <location>
        <position position="69"/>
    </location>
    <ligand>
        <name>Mg(2+)</name>
        <dbReference type="ChEBI" id="CHEBI:18420"/>
    </ligand>
</feature>
<sequence>MNEHLNPTNENYSNEEIDVEKKLRPLSFDDFAGQDQVLENLKVFVKAANLRGEALDHTLFHGPPGLGKTTLSNILANELNVGIKITSGPVLDKPGDLAGLLTNLEERDILFIDEIHRLSPVVEEYLYSAMEDFKIDIMIESGPNARSVQINLNPFTLVGATTRSGLLTAPMRARFGIQSRLQYYNIELLSTIVERSATILKVPIDMEAAIEIAGRSRGTPRIANALLRRVRDFAQIKGNGSIDIEISRYALKALNVDKYGLDEMDNKILSTIIEKFKGGPVGLSTLATAVSENSETIEEVYEPFLIQEGFLYRTPRGREVTEKAYTHLGKQNLGKQAGLFNDHD</sequence>
<dbReference type="InterPro" id="IPR036390">
    <property type="entry name" value="WH_DNA-bd_sf"/>
</dbReference>
<dbReference type="InterPro" id="IPR027417">
    <property type="entry name" value="P-loop_NTPase"/>
</dbReference>
<dbReference type="RefSeq" id="WP_150009596.1">
    <property type="nucleotide sequence ID" value="NZ_VWSG01000001.1"/>
</dbReference>
<feature type="binding site" evidence="9">
    <location>
        <position position="174"/>
    </location>
    <ligand>
        <name>ATP</name>
        <dbReference type="ChEBI" id="CHEBI:30616"/>
    </ligand>
</feature>
<feature type="binding site" evidence="9">
    <location>
        <position position="313"/>
    </location>
    <ligand>
        <name>DNA</name>
        <dbReference type="ChEBI" id="CHEBI:16991"/>
    </ligand>
</feature>
<dbReference type="GO" id="GO:0009378">
    <property type="term" value="F:four-way junction helicase activity"/>
    <property type="evidence" value="ECO:0007669"/>
    <property type="project" value="InterPro"/>
</dbReference>
<dbReference type="EMBL" id="VWSG01000001">
    <property type="protein sequence ID" value="KAA5538324.1"/>
    <property type="molecule type" value="Genomic_DNA"/>
</dbReference>
<feature type="binding site" evidence="9">
    <location>
        <position position="65"/>
    </location>
    <ligand>
        <name>ATP</name>
        <dbReference type="ChEBI" id="CHEBI:30616"/>
    </ligand>
</feature>
<dbReference type="Gene3D" id="3.40.50.300">
    <property type="entry name" value="P-loop containing nucleotide triphosphate hydrolases"/>
    <property type="match status" value="1"/>
</dbReference>
<feature type="region of interest" description="Small ATPAse domain (RuvB-S)" evidence="9">
    <location>
        <begin position="185"/>
        <end position="255"/>
    </location>
</feature>
<evidence type="ECO:0000259" key="10">
    <source>
        <dbReference type="SMART" id="SM00382"/>
    </source>
</evidence>
<comment type="domain">
    <text evidence="9">Has 3 domains, the large (RuvB-L) and small ATPase (RuvB-S) domains and the C-terminal head (RuvB-H) domain. The head domain binds DNA, while the ATPase domains jointly bind ATP, ADP or are empty depending on the state of the subunit in the translocation cycle. During a single DNA translocation step the structure of each domain remains the same, but their relative positions change.</text>
</comment>
<evidence type="ECO:0000256" key="1">
    <source>
        <dbReference type="ARBA" id="ARBA00022490"/>
    </source>
</evidence>
<feature type="binding site" evidence="9">
    <location>
        <position position="24"/>
    </location>
    <ligand>
        <name>ATP</name>
        <dbReference type="ChEBI" id="CHEBI:30616"/>
    </ligand>
</feature>
<evidence type="ECO:0000256" key="7">
    <source>
        <dbReference type="ARBA" id="ARBA00023172"/>
    </source>
</evidence>
<protein>
    <recommendedName>
        <fullName evidence="9">Holliday junction branch migration complex subunit RuvB</fullName>
        <ecNumber evidence="9">3.6.4.-</ecNumber>
    </recommendedName>
</protein>
<feature type="region of interest" description="Head domain (RuvB-H)" evidence="9">
    <location>
        <begin position="258"/>
        <end position="344"/>
    </location>
</feature>
<dbReference type="Pfam" id="PF17864">
    <property type="entry name" value="AAA_lid_4"/>
    <property type="match status" value="1"/>
</dbReference>
<keyword evidence="7 9" id="KW-0233">DNA recombination</keyword>
<keyword evidence="12" id="KW-1185">Reference proteome</keyword>
<feature type="binding site" evidence="9">
    <location>
        <position position="318"/>
    </location>
    <ligand>
        <name>DNA</name>
        <dbReference type="ChEBI" id="CHEBI:16991"/>
    </ligand>
</feature>
<dbReference type="Gene3D" id="1.10.8.60">
    <property type="match status" value="1"/>
</dbReference>
<keyword evidence="8 9" id="KW-0234">DNA repair</keyword>
<dbReference type="GO" id="GO:0006310">
    <property type="term" value="P:DNA recombination"/>
    <property type="evidence" value="ECO:0007669"/>
    <property type="project" value="UniProtKB-UniRule"/>
</dbReference>
<feature type="binding site" evidence="9">
    <location>
        <position position="184"/>
    </location>
    <ligand>
        <name>ATP</name>
        <dbReference type="ChEBI" id="CHEBI:30616"/>
    </ligand>
</feature>
<dbReference type="InterPro" id="IPR004605">
    <property type="entry name" value="DNA_helicase_Holl-junc_RuvB"/>
</dbReference>
<feature type="domain" description="AAA+ ATPase" evidence="10">
    <location>
        <begin position="54"/>
        <end position="187"/>
    </location>
</feature>
<dbReference type="InterPro" id="IPR008823">
    <property type="entry name" value="RuvB_wg_C"/>
</dbReference>
<keyword evidence="1 9" id="KW-0963">Cytoplasm</keyword>
<keyword evidence="2 9" id="KW-0547">Nucleotide-binding</keyword>
<evidence type="ECO:0000256" key="3">
    <source>
        <dbReference type="ARBA" id="ARBA00022763"/>
    </source>
</evidence>
<dbReference type="PANTHER" id="PTHR42848:SF1">
    <property type="entry name" value="HOLLIDAY JUNCTION BRANCH MIGRATION COMPLEX SUBUNIT RUVB"/>
    <property type="match status" value="1"/>
</dbReference>
<evidence type="ECO:0000256" key="8">
    <source>
        <dbReference type="ARBA" id="ARBA00023204"/>
    </source>
</evidence>
<keyword evidence="4 9" id="KW-0378">Hydrolase</keyword>
<accession>A0A5M6CSY7</accession>
<dbReference type="AlphaFoldDB" id="A0A5M6CSY7"/>
<dbReference type="InterPro" id="IPR003593">
    <property type="entry name" value="AAA+_ATPase"/>
</dbReference>
<comment type="caution">
    <text evidence="11">The sequence shown here is derived from an EMBL/GenBank/DDBJ whole genome shotgun (WGS) entry which is preliminary data.</text>
</comment>
<dbReference type="NCBIfam" id="NF000868">
    <property type="entry name" value="PRK00080.1"/>
    <property type="match status" value="1"/>
</dbReference>
<evidence type="ECO:0000256" key="5">
    <source>
        <dbReference type="ARBA" id="ARBA00022840"/>
    </source>
</evidence>
<feature type="binding site" evidence="9">
    <location>
        <position position="221"/>
    </location>
    <ligand>
        <name>ATP</name>
        <dbReference type="ChEBI" id="CHEBI:30616"/>
    </ligand>
</feature>
<dbReference type="NCBIfam" id="TIGR00635">
    <property type="entry name" value="ruvB"/>
    <property type="match status" value="1"/>
</dbReference>
<keyword evidence="11" id="KW-0347">Helicase</keyword>
<dbReference type="GO" id="GO:0048476">
    <property type="term" value="C:Holliday junction resolvase complex"/>
    <property type="evidence" value="ECO:0007669"/>
    <property type="project" value="UniProtKB-UniRule"/>
</dbReference>
<gene>
    <name evidence="9 11" type="primary">ruvB</name>
    <name evidence="11" type="ORF">F0460_01605</name>
</gene>
<keyword evidence="5 9" id="KW-0067">ATP-binding</keyword>
<feature type="binding site" evidence="9">
    <location>
        <position position="69"/>
    </location>
    <ligand>
        <name>ATP</name>
        <dbReference type="ChEBI" id="CHEBI:30616"/>
    </ligand>
</feature>
<comment type="caution">
    <text evidence="9">Lacks conserved residue(s) required for the propagation of feature annotation.</text>
</comment>
<organism evidence="11 12">
    <name type="scientific">Paenimyroides baculatum</name>
    <dbReference type="NCBI Taxonomy" id="2608000"/>
    <lineage>
        <taxon>Bacteria</taxon>
        <taxon>Pseudomonadati</taxon>
        <taxon>Bacteroidota</taxon>
        <taxon>Flavobacteriia</taxon>
        <taxon>Flavobacteriales</taxon>
        <taxon>Flavobacteriaceae</taxon>
        <taxon>Paenimyroides</taxon>
    </lineage>
</organism>
<dbReference type="GO" id="GO:0016887">
    <property type="term" value="F:ATP hydrolysis activity"/>
    <property type="evidence" value="ECO:0007669"/>
    <property type="project" value="RHEA"/>
</dbReference>
<feature type="binding site" evidence="9">
    <location>
        <position position="23"/>
    </location>
    <ligand>
        <name>ATP</name>
        <dbReference type="ChEBI" id="CHEBI:30616"/>
    </ligand>
</feature>
<dbReference type="SUPFAM" id="SSF52540">
    <property type="entry name" value="P-loop containing nucleoside triphosphate hydrolases"/>
    <property type="match status" value="1"/>
</dbReference>
<comment type="function">
    <text evidence="9">The RuvA-RuvB-RuvC complex processes Holliday junction (HJ) DNA during genetic recombination and DNA repair, while the RuvA-RuvB complex plays an important role in the rescue of blocked DNA replication forks via replication fork reversal (RFR). RuvA specifically binds to HJ cruciform DNA, conferring on it an open structure. The RuvB hexamer acts as an ATP-dependent pump, pulling dsDNA into and through the RuvAB complex. RuvB forms 2 homohexamers on either side of HJ DNA bound by 1 or 2 RuvA tetramers; 4 subunits per hexamer contact DNA at a time. Coordinated motions by a converter formed by DNA-disengaged RuvB subunits stimulates ATP hydrolysis and nucleotide exchange. Immobilization of the converter enables RuvB to convert the ATP-contained energy into a lever motion, pulling 2 nucleotides of DNA out of the RuvA tetramer per ATP hydrolyzed, thus driving DNA branch migration. The RuvB motors rotate together with the DNA substrate, which together with the progressing nucleotide cycle form the mechanistic basis for DNA recombination by continuous HJ branch migration. Branch migration allows RuvC to scan DNA until it finds its consensus sequence, where it cleaves and resolves cruciform DNA.</text>
</comment>
<dbReference type="SMART" id="SM00382">
    <property type="entry name" value="AAA"/>
    <property type="match status" value="1"/>
</dbReference>
<feature type="binding site" evidence="9">
    <location>
        <position position="68"/>
    </location>
    <ligand>
        <name>ATP</name>
        <dbReference type="ChEBI" id="CHEBI:30616"/>
    </ligand>
</feature>
<comment type="similarity">
    <text evidence="9">Belongs to the RuvB family.</text>
</comment>
<dbReference type="GO" id="GO:0000400">
    <property type="term" value="F:four-way junction DNA binding"/>
    <property type="evidence" value="ECO:0007669"/>
    <property type="project" value="UniProtKB-UniRule"/>
</dbReference>
<comment type="subcellular location">
    <subcellularLocation>
        <location evidence="9">Cytoplasm</location>
    </subcellularLocation>
</comment>
<dbReference type="CDD" id="cd00009">
    <property type="entry name" value="AAA"/>
    <property type="match status" value="1"/>
</dbReference>
<evidence type="ECO:0000256" key="6">
    <source>
        <dbReference type="ARBA" id="ARBA00023125"/>
    </source>
</evidence>
<proteinExistence type="inferred from homology"/>
<dbReference type="HAMAP" id="MF_00016">
    <property type="entry name" value="DNA_HJ_migration_RuvB"/>
    <property type="match status" value="1"/>
</dbReference>
<dbReference type="SUPFAM" id="SSF46785">
    <property type="entry name" value="Winged helix' DNA-binding domain"/>
    <property type="match status" value="1"/>
</dbReference>
<name>A0A5M6CSY7_9FLAO</name>
<evidence type="ECO:0000256" key="9">
    <source>
        <dbReference type="HAMAP-Rule" id="MF_00016"/>
    </source>
</evidence>
<reference evidence="11 12" key="1">
    <citation type="submission" date="2019-09" db="EMBL/GenBank/DDBJ databases">
        <title>Genome sequence and assembly of Flavobacterium sp.</title>
        <authorList>
            <person name="Chhetri G."/>
        </authorList>
    </citation>
    <scope>NUCLEOTIDE SEQUENCE [LARGE SCALE GENOMIC DNA]</scope>
    <source>
        <strain evidence="11 12">SNL9</strain>
    </source>
</reference>
<dbReference type="InterPro" id="IPR008824">
    <property type="entry name" value="RuvB-like_N"/>
</dbReference>
<dbReference type="Pfam" id="PF05496">
    <property type="entry name" value="RuvB_N"/>
    <property type="match status" value="1"/>
</dbReference>
<dbReference type="InterPro" id="IPR041445">
    <property type="entry name" value="AAA_lid_4"/>
</dbReference>
<dbReference type="GO" id="GO:0005524">
    <property type="term" value="F:ATP binding"/>
    <property type="evidence" value="ECO:0007669"/>
    <property type="project" value="UniProtKB-UniRule"/>
</dbReference>
<dbReference type="Gene3D" id="1.10.10.10">
    <property type="entry name" value="Winged helix-like DNA-binding domain superfamily/Winged helix DNA-binding domain"/>
    <property type="match status" value="1"/>
</dbReference>
<dbReference type="Proteomes" id="UP000325141">
    <property type="component" value="Unassembled WGS sequence"/>
</dbReference>
<evidence type="ECO:0000313" key="11">
    <source>
        <dbReference type="EMBL" id="KAA5538324.1"/>
    </source>
</evidence>
<evidence type="ECO:0000256" key="4">
    <source>
        <dbReference type="ARBA" id="ARBA00022801"/>
    </source>
</evidence>
<dbReference type="EC" id="3.6.4.-" evidence="9"/>
<keyword evidence="3 9" id="KW-0227">DNA damage</keyword>
<dbReference type="Pfam" id="PF05491">
    <property type="entry name" value="WHD_RuvB"/>
    <property type="match status" value="1"/>
</dbReference>
<comment type="subunit">
    <text evidence="9">Homohexamer. Forms an RuvA(8)-RuvB(12)-Holliday junction (HJ) complex. HJ DNA is sandwiched between 2 RuvA tetramers; dsDNA enters through RuvA and exits via RuvB. An RuvB hexamer assembles on each DNA strand where it exits the tetramer. Each RuvB hexamer is contacted by two RuvA subunits (via domain III) on 2 adjacent RuvB subunits; this complex drives branch migration. In the full resolvosome a probable DNA-RuvA(4)-RuvB(12)-RuvC(2) complex forms which resolves the HJ.</text>
</comment>
<dbReference type="GO" id="GO:0006281">
    <property type="term" value="P:DNA repair"/>
    <property type="evidence" value="ECO:0007669"/>
    <property type="project" value="UniProtKB-UniRule"/>
</dbReference>
<dbReference type="InterPro" id="IPR036388">
    <property type="entry name" value="WH-like_DNA-bd_sf"/>
</dbReference>
<dbReference type="PANTHER" id="PTHR42848">
    <property type="match status" value="1"/>
</dbReference>
<keyword evidence="6 9" id="KW-0238">DNA-binding</keyword>